<dbReference type="Proteomes" id="UP000016412">
    <property type="component" value="Unassembled WGS sequence"/>
</dbReference>
<organism evidence="3 5">
    <name type="scientific">Treponema socranskii subsp. socranskii VPI DR56BR1116 = ATCC 35536</name>
    <dbReference type="NCBI Taxonomy" id="1125725"/>
    <lineage>
        <taxon>Bacteria</taxon>
        <taxon>Pseudomonadati</taxon>
        <taxon>Spirochaetota</taxon>
        <taxon>Spirochaetia</taxon>
        <taxon>Spirochaetales</taxon>
        <taxon>Treponemataceae</taxon>
        <taxon>Treponema</taxon>
    </lineage>
</organism>
<keyword evidence="6" id="KW-1185">Reference proteome</keyword>
<evidence type="ECO:0000259" key="2">
    <source>
        <dbReference type="Pfam" id="PF13084"/>
    </source>
</evidence>
<dbReference type="Pfam" id="PF13084">
    <property type="entry name" value="DUF3943"/>
    <property type="match status" value="1"/>
</dbReference>
<name>U2KS33_TRESO</name>
<protein>
    <submittedName>
        <fullName evidence="3">PF13084 domain protein</fullName>
    </submittedName>
</protein>
<dbReference type="AlphaFoldDB" id="U2KS33"/>
<evidence type="ECO:0000313" key="5">
    <source>
        <dbReference type="Proteomes" id="UP000016412"/>
    </source>
</evidence>
<gene>
    <name evidence="4" type="ORF">HMPREF0860_2007</name>
    <name evidence="3" type="ORF">HMPREF1325_0821</name>
</gene>
<evidence type="ECO:0000313" key="4">
    <source>
        <dbReference type="EMBL" id="ERK01302.1"/>
    </source>
</evidence>
<dbReference type="STRING" id="1125725.HMPREF1325_0821"/>
<accession>U2KS33</accession>
<evidence type="ECO:0000313" key="6">
    <source>
        <dbReference type="Proteomes" id="UP000016646"/>
    </source>
</evidence>
<feature type="signal peptide" evidence="1">
    <location>
        <begin position="1"/>
        <end position="22"/>
    </location>
</feature>
<sequence length="499" mass="55957">MKKTIRLAACVLLLCVCAALCAQENAGDVVEAQTIDFTEKAESAFGKDGTGDSAKKAESDFGKAEFTEADFRHGAIAAGEVFSFNIFVTTFNRIVTRSEFADISLATMGHNITHPWVWDQDEFEINQIGHPYQGSIYFAAGRANGFNFWQSFAFAAFGSLMWEYTMENEPPSFNDFIHTPIGGSFLGEMFHRIYLSLDDKYPYLSWIASPQAAFNRLLTGEKAPREEGGIEAFSLRLSIDHIDSAFGFSDKAYKDDGYRNAVSGGIGFDILYGNPYVRDVKKPFERFTLSTDASFDGNYYDIKIFADGFLRSWVFEANDAAATTLALDLSYDFIMATDLNYQNNSFGFSVRQRHALPHKWTIEWKSGMGATYLGASDYYFNLKANKRKSKYDGSEQRLYDLGIGGNAKAGFKAANPWAGTFFLDGAFSAFYTIPGSAPPEGSSGCNLIWYGNAAYEHCVYKNYYAGLSFFLYQKFGFYNKGSDVFQTTSDWKLYVKRYF</sequence>
<evidence type="ECO:0000256" key="1">
    <source>
        <dbReference type="SAM" id="SignalP"/>
    </source>
</evidence>
<dbReference type="EMBL" id="AUZJ01000045">
    <property type="protein sequence ID" value="ERF60184.1"/>
    <property type="molecule type" value="Genomic_DNA"/>
</dbReference>
<dbReference type="InterPro" id="IPR025079">
    <property type="entry name" value="DUF3943"/>
</dbReference>
<comment type="caution">
    <text evidence="3">The sequence shown here is derived from an EMBL/GenBank/DDBJ whole genome shotgun (WGS) entry which is preliminary data.</text>
</comment>
<keyword evidence="1" id="KW-0732">Signal</keyword>
<dbReference type="EMBL" id="AVQI01000059">
    <property type="protein sequence ID" value="ERK01302.1"/>
    <property type="molecule type" value="Genomic_DNA"/>
</dbReference>
<dbReference type="RefSeq" id="WP_021330884.1">
    <property type="nucleotide sequence ID" value="NZ_AUZJ01000045.1"/>
</dbReference>
<evidence type="ECO:0000313" key="3">
    <source>
        <dbReference type="EMBL" id="ERF60184.1"/>
    </source>
</evidence>
<reference evidence="5 6" key="1">
    <citation type="submission" date="2013-08" db="EMBL/GenBank/DDBJ databases">
        <authorList>
            <person name="Durkin A.S."/>
            <person name="Haft D.R."/>
            <person name="McCorrison J."/>
            <person name="Torralba M."/>
            <person name="Gillis M."/>
            <person name="Haft D.H."/>
            <person name="Methe B."/>
            <person name="Sutton G."/>
            <person name="Nelson K.E."/>
        </authorList>
    </citation>
    <scope>NUCLEOTIDE SEQUENCE [LARGE SCALE GENOMIC DNA]</scope>
    <source>
        <strain evidence="4 6">ATCC 35536</strain>
        <strain evidence="3 5">VPI DR56BR1116</strain>
    </source>
</reference>
<dbReference type="eggNOG" id="COG3637">
    <property type="taxonomic scope" value="Bacteria"/>
</dbReference>
<dbReference type="Proteomes" id="UP000016646">
    <property type="component" value="Unassembled WGS sequence"/>
</dbReference>
<proteinExistence type="predicted"/>
<feature type="domain" description="DUF3943" evidence="2">
    <location>
        <begin position="116"/>
        <end position="198"/>
    </location>
</feature>
<feature type="chain" id="PRO_5004629818" evidence="1">
    <location>
        <begin position="23"/>
        <end position="499"/>
    </location>
</feature>
<dbReference type="PATRIC" id="fig|1125725.3.peg.1886"/>